<feature type="transmembrane region" description="Helical" evidence="6">
    <location>
        <begin position="32"/>
        <end position="52"/>
    </location>
</feature>
<dbReference type="EMBL" id="CP001737">
    <property type="protein sequence ID" value="ACV79341.1"/>
    <property type="molecule type" value="Genomic_DNA"/>
</dbReference>
<dbReference type="KEGG" id="nml:Namu_3004"/>
<dbReference type="InterPro" id="IPR013525">
    <property type="entry name" value="ABC2_TM"/>
</dbReference>
<keyword evidence="3 6" id="KW-1133">Transmembrane helix</keyword>
<protein>
    <recommendedName>
        <fullName evidence="6">Transport permease protein</fullName>
    </recommendedName>
</protein>
<gene>
    <name evidence="8" type="ordered locus">Namu_3004</name>
</gene>
<dbReference type="STRING" id="479431.Namu_3004"/>
<reference evidence="8 9" key="2">
    <citation type="journal article" date="2010" name="Stand. Genomic Sci.">
        <title>Complete genome sequence of Nakamurella multipartita type strain (Y-104).</title>
        <authorList>
            <person name="Tice H."/>
            <person name="Mayilraj S."/>
            <person name="Sims D."/>
            <person name="Lapidus A."/>
            <person name="Nolan M."/>
            <person name="Lucas S."/>
            <person name="Glavina Del Rio T."/>
            <person name="Copeland A."/>
            <person name="Cheng J.F."/>
            <person name="Meincke L."/>
            <person name="Bruce D."/>
            <person name="Goodwin L."/>
            <person name="Pitluck S."/>
            <person name="Ivanova N."/>
            <person name="Mavromatis K."/>
            <person name="Ovchinnikova G."/>
            <person name="Pati A."/>
            <person name="Chen A."/>
            <person name="Palaniappan K."/>
            <person name="Land M."/>
            <person name="Hauser L."/>
            <person name="Chang Y.J."/>
            <person name="Jeffries C.D."/>
            <person name="Detter J.C."/>
            <person name="Brettin T."/>
            <person name="Rohde M."/>
            <person name="Goker M."/>
            <person name="Bristow J."/>
            <person name="Eisen J.A."/>
            <person name="Markowitz V."/>
            <person name="Hugenholtz P."/>
            <person name="Kyrpides N.C."/>
            <person name="Klenk H.P."/>
            <person name="Chen F."/>
        </authorList>
    </citation>
    <scope>NUCLEOTIDE SEQUENCE [LARGE SCALE GENOMIC DNA]</scope>
    <source>
        <strain evidence="9">ATCC 700099 / DSM 44233 / CIP 104796 / JCM 9543 / NBRC 105858 / Y-104</strain>
    </source>
</reference>
<dbReference type="Pfam" id="PF01061">
    <property type="entry name" value="ABC2_membrane"/>
    <property type="match status" value="1"/>
</dbReference>
<feature type="transmembrane region" description="Helical" evidence="6">
    <location>
        <begin position="111"/>
        <end position="139"/>
    </location>
</feature>
<dbReference type="PROSITE" id="PS51012">
    <property type="entry name" value="ABC_TM2"/>
    <property type="match status" value="1"/>
</dbReference>
<keyword evidence="5" id="KW-0046">Antibiotic resistance</keyword>
<dbReference type="OrthoDB" id="63188at2"/>
<dbReference type="Proteomes" id="UP000002218">
    <property type="component" value="Chromosome"/>
</dbReference>
<feature type="transmembrane region" description="Helical" evidence="6">
    <location>
        <begin position="64"/>
        <end position="90"/>
    </location>
</feature>
<evidence type="ECO:0000256" key="6">
    <source>
        <dbReference type="RuleBase" id="RU361157"/>
    </source>
</evidence>
<evidence type="ECO:0000256" key="3">
    <source>
        <dbReference type="ARBA" id="ARBA00022989"/>
    </source>
</evidence>
<organism evidence="8 9">
    <name type="scientific">Nakamurella multipartita (strain ATCC 700099 / DSM 44233 / CIP 104796 / JCM 9543 / NBRC 105858 / Y-104)</name>
    <name type="common">Microsphaera multipartita</name>
    <dbReference type="NCBI Taxonomy" id="479431"/>
    <lineage>
        <taxon>Bacteria</taxon>
        <taxon>Bacillati</taxon>
        <taxon>Actinomycetota</taxon>
        <taxon>Actinomycetes</taxon>
        <taxon>Nakamurellales</taxon>
        <taxon>Nakamurellaceae</taxon>
        <taxon>Nakamurella</taxon>
    </lineage>
</organism>
<dbReference type="PANTHER" id="PTHR43229">
    <property type="entry name" value="NODULATION PROTEIN J"/>
    <property type="match status" value="1"/>
</dbReference>
<feature type="domain" description="ABC transmembrane type-2" evidence="7">
    <location>
        <begin position="33"/>
        <end position="255"/>
    </location>
</feature>
<keyword evidence="4 6" id="KW-0472">Membrane</keyword>
<evidence type="ECO:0000259" key="7">
    <source>
        <dbReference type="PROSITE" id="PS51012"/>
    </source>
</evidence>
<dbReference type="eggNOG" id="COG0842">
    <property type="taxonomic scope" value="Bacteria"/>
</dbReference>
<evidence type="ECO:0000256" key="4">
    <source>
        <dbReference type="ARBA" id="ARBA00023136"/>
    </source>
</evidence>
<dbReference type="GO" id="GO:0140359">
    <property type="term" value="F:ABC-type transporter activity"/>
    <property type="evidence" value="ECO:0007669"/>
    <property type="project" value="InterPro"/>
</dbReference>
<dbReference type="InParanoid" id="C8XAT8"/>
<dbReference type="RefSeq" id="WP_015748214.1">
    <property type="nucleotide sequence ID" value="NC_013235.1"/>
</dbReference>
<keyword evidence="6" id="KW-1003">Cell membrane</keyword>
<feature type="transmembrane region" description="Helical" evidence="6">
    <location>
        <begin position="179"/>
        <end position="197"/>
    </location>
</feature>
<feature type="transmembrane region" description="Helical" evidence="6">
    <location>
        <begin position="231"/>
        <end position="252"/>
    </location>
</feature>
<name>C8XAT8_NAKMY</name>
<keyword evidence="6" id="KW-0813">Transport</keyword>
<proteinExistence type="inferred from homology"/>
<evidence type="ECO:0000256" key="2">
    <source>
        <dbReference type="ARBA" id="ARBA00022692"/>
    </source>
</evidence>
<dbReference type="InterPro" id="IPR047817">
    <property type="entry name" value="ABC2_TM_bact-type"/>
</dbReference>
<evidence type="ECO:0000256" key="1">
    <source>
        <dbReference type="ARBA" id="ARBA00004141"/>
    </source>
</evidence>
<reference evidence="9" key="1">
    <citation type="submission" date="2009-09" db="EMBL/GenBank/DDBJ databases">
        <title>The complete genome of Nakamurella multipartita DSM 44233.</title>
        <authorList>
            <consortium name="US DOE Joint Genome Institute (JGI-PGF)"/>
            <person name="Lucas S."/>
            <person name="Copeland A."/>
            <person name="Lapidus A."/>
            <person name="Glavina del Rio T."/>
            <person name="Dalin E."/>
            <person name="Tice H."/>
            <person name="Bruce D."/>
            <person name="Goodwin L."/>
            <person name="Pitluck S."/>
            <person name="Kyrpides N."/>
            <person name="Mavromatis K."/>
            <person name="Ivanova N."/>
            <person name="Ovchinnikova G."/>
            <person name="Sims D."/>
            <person name="Meincke L."/>
            <person name="Brettin T."/>
            <person name="Detter J.C."/>
            <person name="Han C."/>
            <person name="Larimer F."/>
            <person name="Land M."/>
            <person name="Hauser L."/>
            <person name="Markowitz V."/>
            <person name="Cheng J.-F."/>
            <person name="Hugenholtz P."/>
            <person name="Woyke T."/>
            <person name="Wu D."/>
            <person name="Klenk H.-P."/>
            <person name="Eisen J.A."/>
        </authorList>
    </citation>
    <scope>NUCLEOTIDE SEQUENCE [LARGE SCALE GENOMIC DNA]</scope>
    <source>
        <strain evidence="9">ATCC 700099 / DSM 44233 / CIP 104796 / JCM 9543 / NBRC 105858 / Y-104</strain>
    </source>
</reference>
<dbReference type="PANTHER" id="PTHR43229:SF6">
    <property type="entry name" value="ABC-TYPE MULTIDRUG TRANSPORT SYSTEM, PERMEASE COMPONENT"/>
    <property type="match status" value="1"/>
</dbReference>
<evidence type="ECO:0000313" key="9">
    <source>
        <dbReference type="Proteomes" id="UP000002218"/>
    </source>
</evidence>
<dbReference type="InterPro" id="IPR000412">
    <property type="entry name" value="ABC_2_transport"/>
</dbReference>
<evidence type="ECO:0000313" key="8">
    <source>
        <dbReference type="EMBL" id="ACV79341.1"/>
    </source>
</evidence>
<dbReference type="PIRSF" id="PIRSF006648">
    <property type="entry name" value="DrrB"/>
    <property type="match status" value="1"/>
</dbReference>
<comment type="subcellular location">
    <subcellularLocation>
        <location evidence="6">Cell membrane</location>
        <topology evidence="6">Multi-pass membrane protein</topology>
    </subcellularLocation>
    <subcellularLocation>
        <location evidence="1">Membrane</location>
        <topology evidence="1">Multi-pass membrane protein</topology>
    </subcellularLocation>
</comment>
<keyword evidence="9" id="KW-1185">Reference proteome</keyword>
<evidence type="ECO:0000256" key="5">
    <source>
        <dbReference type="ARBA" id="ARBA00023251"/>
    </source>
</evidence>
<dbReference type="GO" id="GO:0046677">
    <property type="term" value="P:response to antibiotic"/>
    <property type="evidence" value="ECO:0007669"/>
    <property type="project" value="UniProtKB-KW"/>
</dbReference>
<dbReference type="AlphaFoldDB" id="C8XAT8"/>
<feature type="transmembrane region" description="Helical" evidence="6">
    <location>
        <begin position="151"/>
        <end position="172"/>
    </location>
</feature>
<accession>C8XAT8</accession>
<dbReference type="HOGENOM" id="CLU_039483_5_2_11"/>
<dbReference type="InterPro" id="IPR051784">
    <property type="entry name" value="Nod_factor_ABC_transporter"/>
</dbReference>
<keyword evidence="2 6" id="KW-0812">Transmembrane</keyword>
<dbReference type="GO" id="GO:0043190">
    <property type="term" value="C:ATP-binding cassette (ABC) transporter complex"/>
    <property type="evidence" value="ECO:0007669"/>
    <property type="project" value="InterPro"/>
</dbReference>
<comment type="similarity">
    <text evidence="6">Belongs to the ABC-2 integral membrane protein family.</text>
</comment>
<sequence length="259" mass="27489">MSTATTTPRAPRTGAMTARYALMSTRLAFRNVRFLVLTVALPLLLFLLYANLYQGQDAGDGLSVVAYLMVSMASFGCIGAAINTGARIAIERQVGWNRQLRLTALPAHSYLVAKAVVSMLVTLPALLLVFLAGATIGGVQLSAAQWVETGVAVWLGLIPFAVLGLVIGFAGTVDTVQPISMITYLGLSILGGLWFPVDQFPTFLQDVAKVTPSYWLGELGRTVLAGQGVPMTAVAVLAAWTVVLSLVGIWSYRRSGAKV</sequence>